<feature type="region of interest" description="Disordered" evidence="6">
    <location>
        <begin position="221"/>
        <end position="243"/>
    </location>
</feature>
<keyword evidence="3 7" id="KW-0812">Transmembrane</keyword>
<dbReference type="Pfam" id="PF12832">
    <property type="entry name" value="MFS_1_like"/>
    <property type="match status" value="1"/>
</dbReference>
<dbReference type="SUPFAM" id="SSF103473">
    <property type="entry name" value="MFS general substrate transporter"/>
    <property type="match status" value="1"/>
</dbReference>
<evidence type="ECO:0000256" key="2">
    <source>
        <dbReference type="ARBA" id="ARBA00005241"/>
    </source>
</evidence>
<comment type="subcellular location">
    <subcellularLocation>
        <location evidence="1">Membrane</location>
        <topology evidence="1">Multi-pass membrane protein</topology>
    </subcellularLocation>
</comment>
<dbReference type="PANTHER" id="PTHR16172:SF41">
    <property type="entry name" value="MAJOR FACILITATOR SUPERFAMILY DOMAIN-CONTAINING PROTEIN 6-LIKE"/>
    <property type="match status" value="1"/>
</dbReference>
<dbReference type="InterPro" id="IPR024989">
    <property type="entry name" value="MFS_assoc_dom"/>
</dbReference>
<reference evidence="9" key="1">
    <citation type="journal article" date="2021" name="Sci. Adv.">
        <title>The American lobster genome reveals insights on longevity, neural, and immune adaptations.</title>
        <authorList>
            <person name="Polinski J.M."/>
            <person name="Zimin A.V."/>
            <person name="Clark K.F."/>
            <person name="Kohn A.B."/>
            <person name="Sadowski N."/>
            <person name="Timp W."/>
            <person name="Ptitsyn A."/>
            <person name="Khanna P."/>
            <person name="Romanova D.Y."/>
            <person name="Williams P."/>
            <person name="Greenwood S.J."/>
            <person name="Moroz L.L."/>
            <person name="Walt D.R."/>
            <person name="Bodnar A.G."/>
        </authorList>
    </citation>
    <scope>NUCLEOTIDE SEQUENCE</scope>
    <source>
        <strain evidence="9">GMGI-L3</strain>
    </source>
</reference>
<gene>
    <name evidence="9" type="primary">Mfsd6a-L2</name>
    <name evidence="9" type="ORF">Hamer_G026167</name>
</gene>
<dbReference type="AlphaFoldDB" id="A0A8J5K551"/>
<feature type="compositionally biased region" description="Acidic residues" evidence="6">
    <location>
        <begin position="278"/>
        <end position="296"/>
    </location>
</feature>
<evidence type="ECO:0000313" key="10">
    <source>
        <dbReference type="Proteomes" id="UP000747542"/>
    </source>
</evidence>
<dbReference type="InterPro" id="IPR036259">
    <property type="entry name" value="MFS_trans_sf"/>
</dbReference>
<evidence type="ECO:0000256" key="4">
    <source>
        <dbReference type="ARBA" id="ARBA00022989"/>
    </source>
</evidence>
<dbReference type="Gene3D" id="1.20.1250.20">
    <property type="entry name" value="MFS general substrate transporter like domains"/>
    <property type="match status" value="1"/>
</dbReference>
<feature type="region of interest" description="Disordered" evidence="6">
    <location>
        <begin position="268"/>
        <end position="296"/>
    </location>
</feature>
<feature type="transmembrane region" description="Helical" evidence="7">
    <location>
        <begin position="68"/>
        <end position="91"/>
    </location>
</feature>
<feature type="transmembrane region" description="Helical" evidence="7">
    <location>
        <begin position="138"/>
        <end position="158"/>
    </location>
</feature>
<dbReference type="GO" id="GO:0016020">
    <property type="term" value="C:membrane"/>
    <property type="evidence" value="ECO:0007669"/>
    <property type="project" value="UniProtKB-SubCell"/>
</dbReference>
<evidence type="ECO:0000256" key="5">
    <source>
        <dbReference type="ARBA" id="ARBA00023136"/>
    </source>
</evidence>
<comment type="caution">
    <text evidence="9">The sequence shown here is derived from an EMBL/GenBank/DDBJ whole genome shotgun (WGS) entry which is preliminary data.</text>
</comment>
<sequence length="296" mass="33101">MLMHNPEVLMLFVAMMLAGAFFGFLEAFLFWFLGDLGASRSLMGLTVTMGAASAIPFLIFMSPIVNKFGHIGVIASGFLMYAIRFAGYASIYDPVSALYFEALEGVTIGLMLSAGMTYASELCTTKNIVSLQALCGTLYYGVGKGMGSVVGGYMYYHLGARKTFRMMTVASLLSAIIFIIFHIYIQHRNRRRERYRAEKENLLEDDDMEIIQLAISKAKKKKGEKESKKRKTRKEGKRGSIQVDTKENGIFELRRVTLIDVETQTEPVQFTAAIATPETDDDSENDEEAEERDMAE</sequence>
<feature type="transmembrane region" description="Helical" evidence="7">
    <location>
        <begin position="164"/>
        <end position="185"/>
    </location>
</feature>
<proteinExistence type="inferred from homology"/>
<evidence type="ECO:0000256" key="6">
    <source>
        <dbReference type="SAM" id="MobiDB-lite"/>
    </source>
</evidence>
<feature type="domain" description="Major facilitator superfamily associated" evidence="8">
    <location>
        <begin position="2"/>
        <end position="166"/>
    </location>
</feature>
<feature type="compositionally biased region" description="Basic residues" evidence="6">
    <location>
        <begin position="221"/>
        <end position="236"/>
    </location>
</feature>
<name>A0A8J5K551_HOMAM</name>
<feature type="transmembrane region" description="Helical" evidence="7">
    <location>
        <begin position="97"/>
        <end position="118"/>
    </location>
</feature>
<evidence type="ECO:0000256" key="3">
    <source>
        <dbReference type="ARBA" id="ARBA00022692"/>
    </source>
</evidence>
<organism evidence="9 10">
    <name type="scientific">Homarus americanus</name>
    <name type="common">American lobster</name>
    <dbReference type="NCBI Taxonomy" id="6706"/>
    <lineage>
        <taxon>Eukaryota</taxon>
        <taxon>Metazoa</taxon>
        <taxon>Ecdysozoa</taxon>
        <taxon>Arthropoda</taxon>
        <taxon>Crustacea</taxon>
        <taxon>Multicrustacea</taxon>
        <taxon>Malacostraca</taxon>
        <taxon>Eumalacostraca</taxon>
        <taxon>Eucarida</taxon>
        <taxon>Decapoda</taxon>
        <taxon>Pleocyemata</taxon>
        <taxon>Astacidea</taxon>
        <taxon>Nephropoidea</taxon>
        <taxon>Nephropidae</taxon>
        <taxon>Homarus</taxon>
    </lineage>
</organism>
<keyword evidence="5 7" id="KW-0472">Membrane</keyword>
<evidence type="ECO:0000313" key="9">
    <source>
        <dbReference type="EMBL" id="KAG7170822.1"/>
    </source>
</evidence>
<evidence type="ECO:0000259" key="8">
    <source>
        <dbReference type="Pfam" id="PF12832"/>
    </source>
</evidence>
<keyword evidence="10" id="KW-1185">Reference proteome</keyword>
<dbReference type="PANTHER" id="PTHR16172">
    <property type="entry name" value="MAJOR FACILITATOR SUPERFAMILY DOMAIN-CONTAINING PROTEIN 6-LIKE"/>
    <property type="match status" value="1"/>
</dbReference>
<dbReference type="Proteomes" id="UP000747542">
    <property type="component" value="Unassembled WGS sequence"/>
</dbReference>
<feature type="transmembrane region" description="Helical" evidence="7">
    <location>
        <begin position="40"/>
        <end position="61"/>
    </location>
</feature>
<comment type="similarity">
    <text evidence="2">Belongs to the major facilitator superfamily. MFSD6 family.</text>
</comment>
<feature type="transmembrane region" description="Helical" evidence="7">
    <location>
        <begin position="12"/>
        <end position="34"/>
    </location>
</feature>
<keyword evidence="4 7" id="KW-1133">Transmembrane helix</keyword>
<protein>
    <submittedName>
        <fullName evidence="9">Major facilitator superfamily domain-containing protein 6-A-like 2</fullName>
    </submittedName>
</protein>
<evidence type="ECO:0000256" key="7">
    <source>
        <dbReference type="SAM" id="Phobius"/>
    </source>
</evidence>
<dbReference type="EMBL" id="JAHLQT010013440">
    <property type="protein sequence ID" value="KAG7170822.1"/>
    <property type="molecule type" value="Genomic_DNA"/>
</dbReference>
<evidence type="ECO:0000256" key="1">
    <source>
        <dbReference type="ARBA" id="ARBA00004141"/>
    </source>
</evidence>
<dbReference type="InterPro" id="IPR051717">
    <property type="entry name" value="MFS_MFSD6"/>
</dbReference>
<accession>A0A8J5K551</accession>